<dbReference type="PANTHER" id="PTHR21381:SF3">
    <property type="entry name" value="SGC REGION PROTEIN SGCQ-RELATED"/>
    <property type="match status" value="1"/>
</dbReference>
<organism evidence="2 3">
    <name type="scientific">Paracoccus isoporae</name>
    <dbReference type="NCBI Taxonomy" id="591205"/>
    <lineage>
        <taxon>Bacteria</taxon>
        <taxon>Pseudomonadati</taxon>
        <taxon>Pseudomonadota</taxon>
        <taxon>Alphaproteobacteria</taxon>
        <taxon>Rhodobacterales</taxon>
        <taxon>Paracoccaceae</taxon>
        <taxon>Paracoccus</taxon>
    </lineage>
</organism>
<gene>
    <name evidence="2" type="ORF">SAMN05421538_103287</name>
</gene>
<name>A0A1G6ZKQ0_9RHOB</name>
<dbReference type="OrthoDB" id="9791357at2"/>
<comment type="similarity">
    <text evidence="1">Belongs to the BtpA family.</text>
</comment>
<evidence type="ECO:0008006" key="4">
    <source>
        <dbReference type="Google" id="ProtNLM"/>
    </source>
</evidence>
<dbReference type="Pfam" id="PF03437">
    <property type="entry name" value="BtpA"/>
    <property type="match status" value="1"/>
</dbReference>
<protein>
    <recommendedName>
        <fullName evidence="4">SgcQ protein</fullName>
    </recommendedName>
</protein>
<dbReference type="Proteomes" id="UP000199344">
    <property type="component" value="Unassembled WGS sequence"/>
</dbReference>
<dbReference type="PIRSF" id="PIRSF005956">
    <property type="entry name" value="BtpA"/>
    <property type="match status" value="1"/>
</dbReference>
<proteinExistence type="inferred from homology"/>
<dbReference type="NCBIfam" id="TIGR00259">
    <property type="entry name" value="thylakoid_BtpA"/>
    <property type="match status" value="1"/>
</dbReference>
<dbReference type="PANTHER" id="PTHR21381">
    <property type="entry name" value="ZGC:162297"/>
    <property type="match status" value="1"/>
</dbReference>
<dbReference type="EMBL" id="FNAH01000003">
    <property type="protein sequence ID" value="SDE02983.1"/>
    <property type="molecule type" value="Genomic_DNA"/>
</dbReference>
<dbReference type="AlphaFoldDB" id="A0A1G6ZKQ0"/>
<evidence type="ECO:0000256" key="1">
    <source>
        <dbReference type="ARBA" id="ARBA00006007"/>
    </source>
</evidence>
<dbReference type="STRING" id="591205.SAMN05421538_103287"/>
<evidence type="ECO:0000313" key="2">
    <source>
        <dbReference type="EMBL" id="SDE02983.1"/>
    </source>
</evidence>
<accession>A0A1G6ZKQ0</accession>
<reference evidence="2 3" key="1">
    <citation type="submission" date="2016-10" db="EMBL/GenBank/DDBJ databases">
        <authorList>
            <person name="de Groot N.N."/>
        </authorList>
    </citation>
    <scope>NUCLEOTIDE SEQUENCE [LARGE SCALE GENOMIC DNA]</scope>
    <source>
        <strain evidence="2 3">DSM 22220</strain>
    </source>
</reference>
<dbReference type="SUPFAM" id="SSF51366">
    <property type="entry name" value="Ribulose-phoshate binding barrel"/>
    <property type="match status" value="1"/>
</dbReference>
<dbReference type="RefSeq" id="WP_090522489.1">
    <property type="nucleotide sequence ID" value="NZ_FNAH01000003.1"/>
</dbReference>
<dbReference type="InterPro" id="IPR011060">
    <property type="entry name" value="RibuloseP-bd_barrel"/>
</dbReference>
<dbReference type="InterPro" id="IPR005137">
    <property type="entry name" value="BtpA"/>
</dbReference>
<keyword evidence="3" id="KW-1185">Reference proteome</keyword>
<evidence type="ECO:0000313" key="3">
    <source>
        <dbReference type="Proteomes" id="UP000199344"/>
    </source>
</evidence>
<sequence>MFDFLNADKAVISMCHIGALPGAPLYDADGGMEKLIENAISDIEKLQDGGVDAIMFGNENDRPYLLKATPESIAAYTAVITACKPHLKVPFGVNYLWDPTASVAVANATGAKWVREIFTGVFASDMGVWAPDAATPARLKRNLGRQDLKLFFNINAEFAHSLDQRPIELRAKSAIFSSLADAILVSGPITGQPADGSDLRKVAEAVGDLVPVFANTGVNIDNIKDVLSVASGCIIGTHFKIDGDTWNAVDGDRVKRFMDVVNSVR</sequence>